<dbReference type="EMBL" id="JAQQXS010000011">
    <property type="protein sequence ID" value="MDC8786163.1"/>
    <property type="molecule type" value="Genomic_DNA"/>
</dbReference>
<keyword evidence="2" id="KW-1185">Reference proteome</keyword>
<evidence type="ECO:0000313" key="2">
    <source>
        <dbReference type="Proteomes" id="UP001219862"/>
    </source>
</evidence>
<reference evidence="1 2" key="1">
    <citation type="submission" date="2022-10" db="EMBL/GenBank/DDBJ databases">
        <title>paucibacter sp. hw8 Genome sequencing.</title>
        <authorList>
            <person name="Park S."/>
        </authorList>
    </citation>
    <scope>NUCLEOTIDE SEQUENCE [LARGE SCALE GENOMIC DNA]</scope>
    <source>
        <strain evidence="2">hw8</strain>
    </source>
</reference>
<dbReference type="Proteomes" id="UP001219862">
    <property type="component" value="Unassembled WGS sequence"/>
</dbReference>
<organism evidence="1 2">
    <name type="scientific">Roseateles koreensis</name>
    <dbReference type="NCBI Taxonomy" id="2987526"/>
    <lineage>
        <taxon>Bacteria</taxon>
        <taxon>Pseudomonadati</taxon>
        <taxon>Pseudomonadota</taxon>
        <taxon>Betaproteobacteria</taxon>
        <taxon>Burkholderiales</taxon>
        <taxon>Sphaerotilaceae</taxon>
        <taxon>Roseateles</taxon>
    </lineage>
</organism>
<dbReference type="RefSeq" id="WP_273597278.1">
    <property type="nucleotide sequence ID" value="NZ_JAQQXS010000011.1"/>
</dbReference>
<proteinExistence type="predicted"/>
<accession>A0ABT5KT96</accession>
<gene>
    <name evidence="1" type="ORF">PRZ01_13265</name>
</gene>
<comment type="caution">
    <text evidence="1">The sequence shown here is derived from an EMBL/GenBank/DDBJ whole genome shotgun (WGS) entry which is preliminary data.</text>
</comment>
<name>A0ABT5KT96_9BURK</name>
<sequence>MKIVFLPHSNNPVYAGVRLRCLLPVAALRKAGYQCHIGEKAEYLQSADVLVVQAKWLLDSKSSAEFEGKLQQLRAAKQHGTRLFLDSFDNYFLNSSGNPSRAERLQAYRANLTLFDCFVVSSPGLVPYLREEVGPIAAIKVVGDPLEGPGANKFYEPVWIRWSPRRWLGYFQCRRLLTRLRRQRKTERQLLWFGNHGSAYAEGGMAELATILPLLEESSLNQALRLTVISNSVEKFNEITKDCRFPCEYFEWDRLSFSVILREYDLVLLPARINSFTTGKSNNRLLLPLSMGVPVMASGLPDYLPWREYCSIDEWNYFFEILKDLEPLRKRAKCKAGELRERFSVEAIGLEWAAALRP</sequence>
<protein>
    <submittedName>
        <fullName evidence="1">Uncharacterized protein</fullName>
    </submittedName>
</protein>
<evidence type="ECO:0000313" key="1">
    <source>
        <dbReference type="EMBL" id="MDC8786163.1"/>
    </source>
</evidence>